<feature type="compositionally biased region" description="Polar residues" evidence="1">
    <location>
        <begin position="1401"/>
        <end position="1415"/>
    </location>
</feature>
<name>A0AAX6MAC1_9PEZI</name>
<feature type="compositionally biased region" description="Low complexity" evidence="1">
    <location>
        <begin position="1335"/>
        <end position="1366"/>
    </location>
</feature>
<gene>
    <name evidence="2" type="ORF">Daesc_009215</name>
</gene>
<feature type="region of interest" description="Disordered" evidence="1">
    <location>
        <begin position="1011"/>
        <end position="1079"/>
    </location>
</feature>
<proteinExistence type="predicted"/>
<feature type="region of interest" description="Disordered" evidence="1">
    <location>
        <begin position="1421"/>
        <end position="1440"/>
    </location>
</feature>
<organism evidence="2 3">
    <name type="scientific">Daldinia eschscholtzii</name>
    <dbReference type="NCBI Taxonomy" id="292717"/>
    <lineage>
        <taxon>Eukaryota</taxon>
        <taxon>Fungi</taxon>
        <taxon>Dikarya</taxon>
        <taxon>Ascomycota</taxon>
        <taxon>Pezizomycotina</taxon>
        <taxon>Sordariomycetes</taxon>
        <taxon>Xylariomycetidae</taxon>
        <taxon>Xylariales</taxon>
        <taxon>Hypoxylaceae</taxon>
        <taxon>Daldinia</taxon>
    </lineage>
</organism>
<comment type="caution">
    <text evidence="2">The sequence shown here is derived from an EMBL/GenBank/DDBJ whole genome shotgun (WGS) entry which is preliminary data.</text>
</comment>
<dbReference type="EMBL" id="JBANMG010000009">
    <property type="protein sequence ID" value="KAK6949141.1"/>
    <property type="molecule type" value="Genomic_DNA"/>
</dbReference>
<feature type="compositionally biased region" description="Polar residues" evidence="1">
    <location>
        <begin position="1309"/>
        <end position="1321"/>
    </location>
</feature>
<feature type="compositionally biased region" description="Polar residues" evidence="1">
    <location>
        <begin position="1029"/>
        <end position="1040"/>
    </location>
</feature>
<feature type="compositionally biased region" description="Pro residues" evidence="1">
    <location>
        <begin position="1374"/>
        <end position="1384"/>
    </location>
</feature>
<feature type="compositionally biased region" description="Low complexity" evidence="1">
    <location>
        <begin position="1140"/>
        <end position="1153"/>
    </location>
</feature>
<evidence type="ECO:0000256" key="1">
    <source>
        <dbReference type="SAM" id="MobiDB-lite"/>
    </source>
</evidence>
<feature type="compositionally biased region" description="Low complexity" evidence="1">
    <location>
        <begin position="1385"/>
        <end position="1396"/>
    </location>
</feature>
<evidence type="ECO:0000313" key="2">
    <source>
        <dbReference type="EMBL" id="KAK6949141.1"/>
    </source>
</evidence>
<sequence>MNFARTLDRVVSLNNFLDIMGEPNPTADDAWGELLSHVSIGPGGRHPNIALPRILNFLLDEDVYKHPQWDRRLEEIIKYLNEADEGRLRGDLGYDDPYTCAALEDALILVDVHQRYHKWNYNPTPWTSRIIPGQRVTGRLPNFPGQSLIQPTLDRMRNKYKHFDQLREVQTDGVFPELSARGGKAVEYYQSAEELYFENCLKPGTYDDRIFNGFRDENNTYERCIVGGVEETCRLIPSRPADQIPTVFDDDQDATYGTETERLRDLTEFYEARGWQRAAVQQCLNVLTNYENKVLNTPWRRVVLPYEQPNPVLKEIIYQPRALPPDKVHKSLKEPYPWVYWYQQHEELIQVLAGWQRRRYNLENWTDFQRAALPANFQGPYVNRNLSIYSDHWLKMGAYLKALRRRLEDAFGIAPRPFLLAILRDIQAGIEWRPSPLGNTTEWSPDEAETPRQARRDIMRRPKIDWVELDPSLTLPPTILLVDESDAAWLRYLCQPSRTEAMCDPERRPIDNLTILFDKRLQDFLTNPGVSNSPGTAGMDIFEPNVQQWKDEKKKTRPSLDEVLTYINGGGDSGKSHSNETYQFLRSEAIYHLEKLRSLGRVQYVETIDPNKPREEREITIIRPKYQIHPENRVYWRHESQKSFHANQTLYREAIVEHLENKYGLGNPNAPIVKEELEHILDHLGDDTLPDRLVESTSEGGGPKEGEITSHDLLKRQIQPEVGWVRGSYPEGGPEEKRNAPSWSDLVDWETLGKFSIERVSDDIRKEVREEAMKKRRLPVPERTVQFFRNLAYRMGRTIAHVEEIERRLQYAVYDNASGIPTRHEWKAISTEASRQAYEHWQLTIQNGVGPIEFLPPTMEDVVNKVDPDGLMRRESNYQSAADIIREGIIKNCVENRNTMYPGRVEALEDSSGYYINDGKFKQNKILSGYKRPSLFKWATQRQRRYQAPYTRGVFFHMMRWPVHLQSERLQELIRQRQDEVERVEPSIPSQSYGMLMPRFPERLIEIGTSGLTQHSQQNNRWSKEQRTKGTTSENATKTHVGTKDPERPDVSEQTKTPMDTKHSSSTKPAIETSTQEVPQAIPQVTYSEPPQVAPQINPRDITHPPVQEIPRGEYQESPVTTTVEQQLSNTRTDGADKMATTQPQQQSTAAATPRRKPVRPQMVPITKSEERFMPGPAVFPMAETLLQSVVLSRKLENVVYPQPPLNFWGKIRKVYKAMTDVEPPQIPLLPPTKDSDIPRSTSRKRKIPAEFILASAAEGRKRVNSRTDVQTPKTGVPPGTQTPGSRSNVKPRPAPRNRPRRDTVDPLPQSQTTGQGRPSNQQQAGPQVPPEPQPQTATQAPQNPQNQSNTQVPQGQTGPVPTPLTGGTGFNPLFPPQPTPGQHPAPQQQGAGQVPAPQPTSQQSNSGKSVSQAHQDWLNREPTGLDNATSEPPHRWKYTPLPGLEAKMIADEQAKTGRVVEQPFPPASRPTTQGENPHADNEALRRAFPHGWAPLGPTFGLDGALQAISFSMRLQDQKSLWLPATSALRASYDNPDCFVPTDKTVTDQNHYGVTILQAEAALQHYVRQDGPNPHHVQLCCIIRLPPGRDFYTHFVTPPPFPGSDRPRQVWIYCTGANEFAPVFPVAAR</sequence>
<feature type="compositionally biased region" description="Polar residues" evidence="1">
    <location>
        <begin position="1267"/>
        <end position="1289"/>
    </location>
</feature>
<feature type="compositionally biased region" description="Polar residues" evidence="1">
    <location>
        <begin position="1011"/>
        <end position="1021"/>
    </location>
</feature>
<keyword evidence="3" id="KW-1185">Reference proteome</keyword>
<feature type="compositionally biased region" description="Basic and acidic residues" evidence="1">
    <location>
        <begin position="1042"/>
        <end position="1063"/>
    </location>
</feature>
<reference evidence="2 3" key="1">
    <citation type="journal article" date="2024" name="Front Chem Biol">
        <title>Unveiling the potential of Daldinia eschscholtzii MFLUCC 19-0629 through bioactivity and bioinformatics studies for enhanced sustainable agriculture production.</title>
        <authorList>
            <person name="Brooks S."/>
            <person name="Weaver J.A."/>
            <person name="Klomchit A."/>
            <person name="Alharthi S.A."/>
            <person name="Onlamun T."/>
            <person name="Nurani R."/>
            <person name="Vong T.K."/>
            <person name="Alberti F."/>
            <person name="Greco C."/>
        </authorList>
    </citation>
    <scope>NUCLEOTIDE SEQUENCE [LARGE SCALE GENOMIC DNA]</scope>
    <source>
        <strain evidence="2">MFLUCC 19-0629</strain>
    </source>
</reference>
<protein>
    <submittedName>
        <fullName evidence="2">Uncharacterized protein</fullName>
    </submittedName>
</protein>
<evidence type="ECO:0000313" key="3">
    <source>
        <dbReference type="Proteomes" id="UP001369815"/>
    </source>
</evidence>
<feature type="compositionally biased region" description="Polar residues" evidence="1">
    <location>
        <begin position="1064"/>
        <end position="1079"/>
    </location>
</feature>
<dbReference type="Proteomes" id="UP001369815">
    <property type="component" value="Unassembled WGS sequence"/>
</dbReference>
<feature type="region of interest" description="Disordered" evidence="1">
    <location>
        <begin position="1135"/>
        <end position="1159"/>
    </location>
</feature>
<feature type="region of interest" description="Disordered" evidence="1">
    <location>
        <begin position="1224"/>
        <end position="1415"/>
    </location>
</feature>
<accession>A0AAX6MAC1</accession>